<reference evidence="4 5" key="1">
    <citation type="submission" date="2024-06" db="EMBL/GenBank/DDBJ databases">
        <title>The Natural Products Discovery Center: Release of the First 8490 Sequenced Strains for Exploring Actinobacteria Biosynthetic Diversity.</title>
        <authorList>
            <person name="Kalkreuter E."/>
            <person name="Kautsar S.A."/>
            <person name="Yang D."/>
            <person name="Bader C.D."/>
            <person name="Teijaro C.N."/>
            <person name="Fluegel L."/>
            <person name="Davis C.M."/>
            <person name="Simpson J.R."/>
            <person name="Lauterbach L."/>
            <person name="Steele A.D."/>
            <person name="Gui C."/>
            <person name="Meng S."/>
            <person name="Li G."/>
            <person name="Viehrig K."/>
            <person name="Ye F."/>
            <person name="Su P."/>
            <person name="Kiefer A.F."/>
            <person name="Nichols A."/>
            <person name="Cepeda A.J."/>
            <person name="Yan W."/>
            <person name="Fan B."/>
            <person name="Jiang Y."/>
            <person name="Adhikari A."/>
            <person name="Zheng C.-J."/>
            <person name="Schuster L."/>
            <person name="Cowan T.M."/>
            <person name="Smanski M.J."/>
            <person name="Chevrette M.G."/>
            <person name="De Carvalho L.P.S."/>
            <person name="Shen B."/>
        </authorList>
    </citation>
    <scope>NUCLEOTIDE SEQUENCE [LARGE SCALE GENOMIC DNA]</scope>
    <source>
        <strain evidence="4 5">NPDC049344</strain>
    </source>
</reference>
<feature type="region of interest" description="Disordered" evidence="1">
    <location>
        <begin position="43"/>
        <end position="85"/>
    </location>
</feature>
<keyword evidence="2" id="KW-0812">Transmembrane</keyword>
<protein>
    <recommendedName>
        <fullName evidence="3">DUF8017 domain-containing protein</fullName>
    </recommendedName>
</protein>
<proteinExistence type="predicted"/>
<keyword evidence="5" id="KW-1185">Reference proteome</keyword>
<dbReference type="Proteomes" id="UP001552521">
    <property type="component" value="Unassembled WGS sequence"/>
</dbReference>
<dbReference type="InterPro" id="IPR058330">
    <property type="entry name" value="DUF8017"/>
</dbReference>
<feature type="domain" description="DUF8017" evidence="3">
    <location>
        <begin position="80"/>
        <end position="273"/>
    </location>
</feature>
<evidence type="ECO:0000256" key="1">
    <source>
        <dbReference type="SAM" id="MobiDB-lite"/>
    </source>
</evidence>
<feature type="compositionally biased region" description="Basic and acidic residues" evidence="1">
    <location>
        <begin position="61"/>
        <end position="77"/>
    </location>
</feature>
<feature type="transmembrane region" description="Helical" evidence="2">
    <location>
        <begin position="20"/>
        <end position="40"/>
    </location>
</feature>
<keyword evidence="2" id="KW-0472">Membrane</keyword>
<accession>A0ABV3HWI5</accession>
<keyword evidence="2" id="KW-1133">Transmembrane helix</keyword>
<name>A0ABV3HWI5_9ACTN</name>
<dbReference type="Pfam" id="PF26056">
    <property type="entry name" value="DUF8017"/>
    <property type="match status" value="1"/>
</dbReference>
<evidence type="ECO:0000313" key="4">
    <source>
        <dbReference type="EMBL" id="MEV4682937.1"/>
    </source>
</evidence>
<dbReference type="EMBL" id="JBFAQK010000025">
    <property type="protein sequence ID" value="MEV4682937.1"/>
    <property type="molecule type" value="Genomic_DNA"/>
</dbReference>
<evidence type="ECO:0000256" key="2">
    <source>
        <dbReference type="SAM" id="Phobius"/>
    </source>
</evidence>
<gene>
    <name evidence="4" type="ORF">AB0K36_19365</name>
</gene>
<organism evidence="4 5">
    <name type="scientific">Streptomyces kurssanovii</name>
    <dbReference type="NCBI Taxonomy" id="67312"/>
    <lineage>
        <taxon>Bacteria</taxon>
        <taxon>Bacillati</taxon>
        <taxon>Actinomycetota</taxon>
        <taxon>Actinomycetes</taxon>
        <taxon>Kitasatosporales</taxon>
        <taxon>Streptomycetaceae</taxon>
        <taxon>Streptomyces</taxon>
    </lineage>
</organism>
<evidence type="ECO:0000313" key="5">
    <source>
        <dbReference type="Proteomes" id="UP001552521"/>
    </source>
</evidence>
<comment type="caution">
    <text evidence="4">The sequence shown here is derived from an EMBL/GenBank/DDBJ whole genome shotgun (WGS) entry which is preliminary data.</text>
</comment>
<evidence type="ECO:0000259" key="3">
    <source>
        <dbReference type="Pfam" id="PF26056"/>
    </source>
</evidence>
<sequence length="275" mass="28355">MPTQTAGPAVREGRGTATVVAVVAAAVVVAAAAVTGYLVLGGDGDDSARPPAPSSSAPVADEARADEARADEARTDVGEQPTVRGWRTVTNPRTGIVFDVPPEWSLKPASWATFVADDGDPEETPLVGFSAPAMLKEKWCVFDADLDGSSDESWLAAAGSRAERDARTPQEAARDNASLWVYGGYTQPDKAKVNKGEAEPYTTASGITGTVATASSTGVEPGGKCDTDGKATAFAFKSPEGDIVSWTFVGAKGVGEEVPDRVVRKVLSTVRLAGG</sequence>